<sequence>MNKRMMMFGWLFGMASTWLCAQEQSDKLRLSGSLQSDILFPEIDKTTGASADDGHFLTNTYLDLKATSRYIEAGARVEYLKHPLPGFENDIKGWGLPHFYVKGRYKNAELTLGSFYEQFGSGFIFRTYEERSLGIDNSLQGARLSYRPWDGVAVKILTGRQRRYWKHNDSWLTGGDIEWNVDEWLKVLQRHETYAMIGFSYINKYEKENVVMTDPTHRLRLPRYVNAFDVRMRVQHRSLNVLAEMAMKTQDPSNDNGYIYRNGYVAMLSGSYSKRGMSLLLQAKRSTNMTLRSSRGMEGTSSFINHLPAFTVEHTYTLPALYPYATRPDGEWAYQAAGAYTFPKGSMLGGKYGTLVKMNFSHVHSISKNEDGGRGTDGYGSSFWRWGASTYYQDIDVQVEKRLRKDTKLNLMYMNQRYNQTVIEGHGGMVNSHIFVADVKQKLARKTTLRGEGQYLFSKDGDKDWAFALAELSLAPHWMFTLSDLYNLGNTHVHYYQGFVTYSGGAHRLQLGYGRTRAGFNCSGGVCRYIPATKGLTLSYNYNF</sequence>
<dbReference type="AlphaFoldDB" id="A0A2K0XN49"/>
<feature type="chain" id="PRO_5014342786" description="TonB-dependent receptor" evidence="1">
    <location>
        <begin position="22"/>
        <end position="544"/>
    </location>
</feature>
<dbReference type="EMBL" id="NBAX01000002">
    <property type="protein sequence ID" value="PNP95951.1"/>
    <property type="molecule type" value="Genomic_DNA"/>
</dbReference>
<feature type="signal peptide" evidence="1">
    <location>
        <begin position="1"/>
        <end position="21"/>
    </location>
</feature>
<gene>
    <name evidence="2" type="ORF">BFS16_02540</name>
</gene>
<protein>
    <recommendedName>
        <fullName evidence="4">TonB-dependent receptor</fullName>
    </recommendedName>
</protein>
<keyword evidence="1" id="KW-0732">Signal</keyword>
<dbReference type="Pfam" id="PF19494">
    <property type="entry name" value="DUF6029"/>
    <property type="match status" value="1"/>
</dbReference>
<evidence type="ECO:0000313" key="2">
    <source>
        <dbReference type="EMBL" id="PNP95951.1"/>
    </source>
</evidence>
<name>A0A2K0XN49_9BACT</name>
<evidence type="ECO:0008006" key="4">
    <source>
        <dbReference type="Google" id="ProtNLM"/>
    </source>
</evidence>
<comment type="caution">
    <text evidence="2">The sequence shown here is derived from an EMBL/GenBank/DDBJ whole genome shotgun (WGS) entry which is preliminary data.</text>
</comment>
<reference evidence="2 3" key="1">
    <citation type="submission" date="2017-03" db="EMBL/GenBank/DDBJ databases">
        <authorList>
            <person name="Afonso C.L."/>
            <person name="Miller P.J."/>
            <person name="Scott M.A."/>
            <person name="Spackman E."/>
            <person name="Goraichik I."/>
            <person name="Dimitrov K.M."/>
            <person name="Suarez D.L."/>
            <person name="Swayne D.E."/>
        </authorList>
    </citation>
    <scope>NUCLEOTIDE SEQUENCE [LARGE SCALE GENOMIC DNA]</scope>
    <source>
        <strain evidence="2 3">DNF00076</strain>
    </source>
</reference>
<dbReference type="InterPro" id="IPR046070">
    <property type="entry name" value="DUF6029"/>
</dbReference>
<proteinExistence type="predicted"/>
<evidence type="ECO:0000313" key="3">
    <source>
        <dbReference type="Proteomes" id="UP000236634"/>
    </source>
</evidence>
<dbReference type="Proteomes" id="UP000236634">
    <property type="component" value="Unassembled WGS sequence"/>
</dbReference>
<organism evidence="2 3">
    <name type="scientific">Hoylesella timonensis</name>
    <dbReference type="NCBI Taxonomy" id="386414"/>
    <lineage>
        <taxon>Bacteria</taxon>
        <taxon>Pseudomonadati</taxon>
        <taxon>Bacteroidota</taxon>
        <taxon>Bacteroidia</taxon>
        <taxon>Bacteroidales</taxon>
        <taxon>Prevotellaceae</taxon>
        <taxon>Hoylesella</taxon>
    </lineage>
</organism>
<accession>A0A2K0XN49</accession>
<evidence type="ECO:0000256" key="1">
    <source>
        <dbReference type="SAM" id="SignalP"/>
    </source>
</evidence>